<accession>A0ABM7GNL2</accession>
<dbReference type="EMBL" id="AP019416">
    <property type="protein sequence ID" value="BBI52262.1"/>
    <property type="molecule type" value="Genomic_DNA"/>
</dbReference>
<proteinExistence type="predicted"/>
<protein>
    <submittedName>
        <fullName evidence="2">Uncharacterized protein</fullName>
    </submittedName>
</protein>
<organism evidence="2 3">
    <name type="scientific">Vreelandella olivaria</name>
    <dbReference type="NCBI Taxonomy" id="390919"/>
    <lineage>
        <taxon>Bacteria</taxon>
        <taxon>Pseudomonadati</taxon>
        <taxon>Pseudomonadota</taxon>
        <taxon>Gammaproteobacteria</taxon>
        <taxon>Oceanospirillales</taxon>
        <taxon>Halomonadaceae</taxon>
        <taxon>Vreelandella</taxon>
    </lineage>
</organism>
<evidence type="ECO:0000256" key="1">
    <source>
        <dbReference type="SAM" id="MobiDB-lite"/>
    </source>
</evidence>
<evidence type="ECO:0000313" key="2">
    <source>
        <dbReference type="EMBL" id="BBI52262.1"/>
    </source>
</evidence>
<reference evidence="3" key="1">
    <citation type="journal article" date="2019" name="Microbiol. Resour. Announc.">
        <title>Complete Genome Sequence of Halomonas olivaria, a Moderately Halophilic Bacterium Isolated from Olive Processing Effluents, Obtained by Nanopore Sequencing.</title>
        <authorList>
            <person name="Nagata S."/>
            <person name="Ii K.M."/>
            <person name="Tsukimi T."/>
            <person name="Miura M.C."/>
            <person name="Galipon J."/>
            <person name="Arakawa K."/>
        </authorList>
    </citation>
    <scope>NUCLEOTIDE SEQUENCE [LARGE SCALE GENOMIC DNA]</scope>
    <source>
        <strain evidence="3">TYRC17</strain>
    </source>
</reference>
<sequence length="83" mass="10157">MRDPRVPKSRLSRSGLHCTLKRREVPTPMELTRQDKEDDEKLRHKHRKDYEPSFVHIDIKHLPQMPNEHQKRYLYVAIERAMR</sequence>
<evidence type="ECO:0000313" key="3">
    <source>
        <dbReference type="Proteomes" id="UP000289555"/>
    </source>
</evidence>
<name>A0ABM7GNL2_9GAMM</name>
<feature type="compositionally biased region" description="Basic and acidic residues" evidence="1">
    <location>
        <begin position="32"/>
        <end position="42"/>
    </location>
</feature>
<dbReference type="Proteomes" id="UP000289555">
    <property type="component" value="Chromosome"/>
</dbReference>
<keyword evidence="3" id="KW-1185">Reference proteome</keyword>
<gene>
    <name evidence="2" type="ORF">HORIV_46830</name>
</gene>
<feature type="region of interest" description="Disordered" evidence="1">
    <location>
        <begin position="1"/>
        <end position="47"/>
    </location>
</feature>